<evidence type="ECO:0000313" key="4">
    <source>
        <dbReference type="Proteomes" id="UP001476798"/>
    </source>
</evidence>
<dbReference type="EMBL" id="JAHRIO010050648">
    <property type="protein sequence ID" value="MEQ2174752.1"/>
    <property type="molecule type" value="Genomic_DNA"/>
</dbReference>
<feature type="signal peptide" evidence="2">
    <location>
        <begin position="1"/>
        <end position="20"/>
    </location>
</feature>
<keyword evidence="2" id="KW-0732">Signal</keyword>
<feature type="chain" id="PRO_5045846224" description="Secreted protein" evidence="2">
    <location>
        <begin position="21"/>
        <end position="112"/>
    </location>
</feature>
<gene>
    <name evidence="3" type="ORF">GOODEAATRI_011118</name>
</gene>
<proteinExistence type="predicted"/>
<feature type="compositionally biased region" description="Low complexity" evidence="1">
    <location>
        <begin position="89"/>
        <end position="98"/>
    </location>
</feature>
<accession>A0ABV0NTP6</accession>
<reference evidence="3 4" key="1">
    <citation type="submission" date="2021-06" db="EMBL/GenBank/DDBJ databases">
        <authorList>
            <person name="Palmer J.M."/>
        </authorList>
    </citation>
    <scope>NUCLEOTIDE SEQUENCE [LARGE SCALE GENOMIC DNA]</scope>
    <source>
        <strain evidence="3 4">GA_2019</strain>
        <tissue evidence="3">Muscle</tissue>
    </source>
</reference>
<evidence type="ECO:0000313" key="3">
    <source>
        <dbReference type="EMBL" id="MEQ2174752.1"/>
    </source>
</evidence>
<dbReference type="Proteomes" id="UP001476798">
    <property type="component" value="Unassembled WGS sequence"/>
</dbReference>
<keyword evidence="4" id="KW-1185">Reference proteome</keyword>
<feature type="compositionally biased region" description="Basic and acidic residues" evidence="1">
    <location>
        <begin position="35"/>
        <end position="58"/>
    </location>
</feature>
<sequence length="112" mass="12236">MHILHRQCTCMHAFIPLTFSQLLLSLCGAGSKGWDQMRDRERMEEERGGDESRLRGEEEQQQVVVGGVPLTPSPVRLLVAAIVQKVSLPSSGVPSGLSHTSCTLSPHPFTLS</sequence>
<comment type="caution">
    <text evidence="3">The sequence shown here is derived from an EMBL/GenBank/DDBJ whole genome shotgun (WGS) entry which is preliminary data.</text>
</comment>
<evidence type="ECO:0000256" key="1">
    <source>
        <dbReference type="SAM" id="MobiDB-lite"/>
    </source>
</evidence>
<name>A0ABV0NTP6_9TELE</name>
<evidence type="ECO:0000256" key="2">
    <source>
        <dbReference type="SAM" id="SignalP"/>
    </source>
</evidence>
<protein>
    <recommendedName>
        <fullName evidence="5">Secreted protein</fullName>
    </recommendedName>
</protein>
<evidence type="ECO:0008006" key="5">
    <source>
        <dbReference type="Google" id="ProtNLM"/>
    </source>
</evidence>
<organism evidence="3 4">
    <name type="scientific">Goodea atripinnis</name>
    <dbReference type="NCBI Taxonomy" id="208336"/>
    <lineage>
        <taxon>Eukaryota</taxon>
        <taxon>Metazoa</taxon>
        <taxon>Chordata</taxon>
        <taxon>Craniata</taxon>
        <taxon>Vertebrata</taxon>
        <taxon>Euteleostomi</taxon>
        <taxon>Actinopterygii</taxon>
        <taxon>Neopterygii</taxon>
        <taxon>Teleostei</taxon>
        <taxon>Neoteleostei</taxon>
        <taxon>Acanthomorphata</taxon>
        <taxon>Ovalentaria</taxon>
        <taxon>Atherinomorphae</taxon>
        <taxon>Cyprinodontiformes</taxon>
        <taxon>Goodeidae</taxon>
        <taxon>Goodea</taxon>
    </lineage>
</organism>
<feature type="region of interest" description="Disordered" evidence="1">
    <location>
        <begin position="89"/>
        <end position="112"/>
    </location>
</feature>
<feature type="region of interest" description="Disordered" evidence="1">
    <location>
        <begin position="31"/>
        <end position="60"/>
    </location>
</feature>